<dbReference type="Gene3D" id="2.40.50.140">
    <property type="entry name" value="Nucleic acid-binding proteins"/>
    <property type="match status" value="1"/>
</dbReference>
<feature type="coiled-coil region" evidence="1">
    <location>
        <begin position="35"/>
        <end position="62"/>
    </location>
</feature>
<dbReference type="GeneID" id="108630149"/>
<sequence>MSKSVKSWTDLPDRMKPDFVSYEGNYDFPSYLPTSEECVNSKEEKKEEIDEETDEYKLGRNEPFLIMELNRLVPFTEDSLIKFHPLNMPHEKIGVIEIAGFVLDINETDNFYQYTVDDGTGIITVYYRKSIKSEIDEERRKIDEKYFQHLSRGKIDVEVLKIEICPDKFPEPRPGFKYPVGTRIEDALIFEHNWSLDTKNGTRGKPIKRCTYVCAKGQCLPRFPQDKWPMKKLLFHDLSNFPLLFMAEEVSGLTEHQYNKKVLSWIETDVQKRYNKGPFETFTDAEVPIFDMII</sequence>
<dbReference type="KEGG" id="ccal:108630149"/>
<dbReference type="RefSeq" id="XP_026673622.1">
    <property type="nucleotide sequence ID" value="XM_026817821.1"/>
</dbReference>
<dbReference type="AlphaFoldDB" id="A0AAJ7SA00"/>
<gene>
    <name evidence="3" type="primary">LOC108630149</name>
</gene>
<organism evidence="2 3">
    <name type="scientific">Ceratina calcarata</name>
    <dbReference type="NCBI Taxonomy" id="156304"/>
    <lineage>
        <taxon>Eukaryota</taxon>
        <taxon>Metazoa</taxon>
        <taxon>Ecdysozoa</taxon>
        <taxon>Arthropoda</taxon>
        <taxon>Hexapoda</taxon>
        <taxon>Insecta</taxon>
        <taxon>Pterygota</taxon>
        <taxon>Neoptera</taxon>
        <taxon>Endopterygota</taxon>
        <taxon>Hymenoptera</taxon>
        <taxon>Apocrita</taxon>
        <taxon>Aculeata</taxon>
        <taxon>Apoidea</taxon>
        <taxon>Anthophila</taxon>
        <taxon>Apidae</taxon>
        <taxon>Ceratina</taxon>
        <taxon>Zadontomerus</taxon>
    </lineage>
</organism>
<keyword evidence="2" id="KW-1185">Reference proteome</keyword>
<dbReference type="InterPro" id="IPR012340">
    <property type="entry name" value="NA-bd_OB-fold"/>
</dbReference>
<reference evidence="3" key="1">
    <citation type="submission" date="2025-08" db="UniProtKB">
        <authorList>
            <consortium name="RefSeq"/>
        </authorList>
    </citation>
    <scope>IDENTIFICATION</scope>
    <source>
        <tissue evidence="3">Whole body</tissue>
    </source>
</reference>
<name>A0AAJ7SA00_9HYME</name>
<evidence type="ECO:0000313" key="3">
    <source>
        <dbReference type="RefSeq" id="XP_026673622.1"/>
    </source>
</evidence>
<evidence type="ECO:0000256" key="1">
    <source>
        <dbReference type="SAM" id="Coils"/>
    </source>
</evidence>
<accession>A0AAJ7SA00</accession>
<dbReference type="Proteomes" id="UP000694925">
    <property type="component" value="Unplaced"/>
</dbReference>
<keyword evidence="1" id="KW-0175">Coiled coil</keyword>
<evidence type="ECO:0000313" key="2">
    <source>
        <dbReference type="Proteomes" id="UP000694925"/>
    </source>
</evidence>
<protein>
    <submittedName>
        <fullName evidence="3">Uncharacterized protein LOC108630149</fullName>
    </submittedName>
</protein>
<proteinExistence type="predicted"/>